<feature type="compositionally biased region" description="Basic residues" evidence="1">
    <location>
        <begin position="49"/>
        <end position="59"/>
    </location>
</feature>
<name>A0A5B7FFN0_PORTR</name>
<sequence length="79" mass="8932">MKLNRADEHKREEKKLGHFTVTSTKRKIREVRTEDEAWRGMAGLAWARRGRAGRGRAGLRRGTAGTPGKSGARWGRKFA</sequence>
<dbReference type="Proteomes" id="UP000324222">
    <property type="component" value="Unassembled WGS sequence"/>
</dbReference>
<feature type="region of interest" description="Disordered" evidence="1">
    <location>
        <begin position="49"/>
        <end position="79"/>
    </location>
</feature>
<evidence type="ECO:0000256" key="1">
    <source>
        <dbReference type="SAM" id="MobiDB-lite"/>
    </source>
</evidence>
<protein>
    <submittedName>
        <fullName evidence="2">Uncharacterized protein</fullName>
    </submittedName>
</protein>
<comment type="caution">
    <text evidence="2">The sequence shown here is derived from an EMBL/GenBank/DDBJ whole genome shotgun (WGS) entry which is preliminary data.</text>
</comment>
<keyword evidence="3" id="KW-1185">Reference proteome</keyword>
<evidence type="ECO:0000313" key="3">
    <source>
        <dbReference type="Proteomes" id="UP000324222"/>
    </source>
</evidence>
<organism evidence="2 3">
    <name type="scientific">Portunus trituberculatus</name>
    <name type="common">Swimming crab</name>
    <name type="synonym">Neptunus trituberculatus</name>
    <dbReference type="NCBI Taxonomy" id="210409"/>
    <lineage>
        <taxon>Eukaryota</taxon>
        <taxon>Metazoa</taxon>
        <taxon>Ecdysozoa</taxon>
        <taxon>Arthropoda</taxon>
        <taxon>Crustacea</taxon>
        <taxon>Multicrustacea</taxon>
        <taxon>Malacostraca</taxon>
        <taxon>Eumalacostraca</taxon>
        <taxon>Eucarida</taxon>
        <taxon>Decapoda</taxon>
        <taxon>Pleocyemata</taxon>
        <taxon>Brachyura</taxon>
        <taxon>Eubrachyura</taxon>
        <taxon>Portunoidea</taxon>
        <taxon>Portunidae</taxon>
        <taxon>Portuninae</taxon>
        <taxon>Portunus</taxon>
    </lineage>
</organism>
<gene>
    <name evidence="2" type="ORF">E2C01_038018</name>
</gene>
<dbReference type="AlphaFoldDB" id="A0A5B7FFN0"/>
<dbReference type="EMBL" id="VSRR010006235">
    <property type="protein sequence ID" value="MPC44345.1"/>
    <property type="molecule type" value="Genomic_DNA"/>
</dbReference>
<accession>A0A5B7FFN0</accession>
<proteinExistence type="predicted"/>
<reference evidence="2 3" key="1">
    <citation type="submission" date="2019-05" db="EMBL/GenBank/DDBJ databases">
        <title>Another draft genome of Portunus trituberculatus and its Hox gene families provides insights of decapod evolution.</title>
        <authorList>
            <person name="Jeong J.-H."/>
            <person name="Song I."/>
            <person name="Kim S."/>
            <person name="Choi T."/>
            <person name="Kim D."/>
            <person name="Ryu S."/>
            <person name="Kim W."/>
        </authorList>
    </citation>
    <scope>NUCLEOTIDE SEQUENCE [LARGE SCALE GENOMIC DNA]</scope>
    <source>
        <tissue evidence="2">Muscle</tissue>
    </source>
</reference>
<evidence type="ECO:0000313" key="2">
    <source>
        <dbReference type="EMBL" id="MPC44345.1"/>
    </source>
</evidence>